<feature type="transmembrane region" description="Helical" evidence="1">
    <location>
        <begin position="187"/>
        <end position="207"/>
    </location>
</feature>
<feature type="transmembrane region" description="Helical" evidence="1">
    <location>
        <begin position="94"/>
        <end position="117"/>
    </location>
</feature>
<dbReference type="PANTHER" id="PTHR37314:SF4">
    <property type="entry name" value="UPF0700 TRANSMEMBRANE PROTEIN YOAK"/>
    <property type="match status" value="1"/>
</dbReference>
<proteinExistence type="predicted"/>
<feature type="transmembrane region" description="Helical" evidence="1">
    <location>
        <begin position="20"/>
        <end position="39"/>
    </location>
</feature>
<evidence type="ECO:0000313" key="3">
    <source>
        <dbReference type="Proteomes" id="UP001515683"/>
    </source>
</evidence>
<protein>
    <submittedName>
        <fullName evidence="2">DUF1275 domain-containing protein</fullName>
    </submittedName>
</protein>
<keyword evidence="1" id="KW-1133">Transmembrane helix</keyword>
<accession>A0ABX0RCP1</accession>
<dbReference type="PANTHER" id="PTHR37314">
    <property type="entry name" value="SLR0142 PROTEIN"/>
    <property type="match status" value="1"/>
</dbReference>
<feature type="transmembrane region" description="Helical" evidence="1">
    <location>
        <begin position="59"/>
        <end position="82"/>
    </location>
</feature>
<evidence type="ECO:0000313" key="2">
    <source>
        <dbReference type="EMBL" id="NIF22333.1"/>
    </source>
</evidence>
<evidence type="ECO:0000256" key="1">
    <source>
        <dbReference type="SAM" id="Phobius"/>
    </source>
</evidence>
<feature type="transmembrane region" description="Helical" evidence="1">
    <location>
        <begin position="213"/>
        <end position="236"/>
    </location>
</feature>
<dbReference type="InterPro" id="IPR010699">
    <property type="entry name" value="DUF1275"/>
</dbReference>
<dbReference type="RefSeq" id="WP_017346750.1">
    <property type="nucleotide sequence ID" value="NZ_VWXF01000004.1"/>
</dbReference>
<keyword evidence="1" id="KW-0812">Transmembrane</keyword>
<comment type="caution">
    <text evidence="2">The sequence shown here is derived from an EMBL/GenBank/DDBJ whole genome shotgun (WGS) entry which is preliminary data.</text>
</comment>
<dbReference type="Pfam" id="PF06912">
    <property type="entry name" value="DUF1275"/>
    <property type="match status" value="1"/>
</dbReference>
<keyword evidence="3" id="KW-1185">Reference proteome</keyword>
<feature type="transmembrane region" description="Helical" evidence="1">
    <location>
        <begin position="153"/>
        <end position="172"/>
    </location>
</feature>
<sequence length="245" mass="26434">MLIKLKRTRTHSEDRNLAIWLATAAGMLNAIALGAFGFFPSHMTGNTSQLSNELSNVDLRNMLFLGTTLLAFVGGAITARIAVISGLANGNRIIFCQVLLIEGFALVALSLFELFYYSPGNNREIIVLLGFLMGLHNSTSTQLSSGRVRSTHITGTLTDAGIALASLFAAMIRRDHSKEVVAQRKQFLTHIITILSFLLGGVAGLMLFNRFGFMAMCAIGALIICLSLASMITTVVRVNRIASPL</sequence>
<gene>
    <name evidence="2" type="ORF">F3J40_12080</name>
</gene>
<keyword evidence="1" id="KW-0472">Membrane</keyword>
<dbReference type="EMBL" id="VWXF01000004">
    <property type="protein sequence ID" value="NIF22333.1"/>
    <property type="molecule type" value="Genomic_DNA"/>
</dbReference>
<dbReference type="Proteomes" id="UP001515683">
    <property type="component" value="Unassembled WGS sequence"/>
</dbReference>
<reference evidence="2 3" key="1">
    <citation type="journal article" date="2019" name="bioRxiv">
        <title>Bacteria contribute to plant secondary compound degradation in a generalist herbivore system.</title>
        <authorList>
            <person name="Francoeur C.B."/>
            <person name="Khadempour L."/>
            <person name="Moreira-Soto R.D."/>
            <person name="Gotting K."/>
            <person name="Book A.J."/>
            <person name="Pinto-Tomas A.A."/>
            <person name="Keefover-Ring K."/>
            <person name="Currie C.R."/>
        </authorList>
    </citation>
    <scope>NUCLEOTIDE SEQUENCE [LARGE SCALE GENOMIC DNA]</scope>
    <source>
        <strain evidence="2">Acro-835</strain>
    </source>
</reference>
<name>A0ABX0RCP1_9GAMM</name>
<organism evidence="2 3">
    <name type="scientific">Candidatus Pantoea multigeneris</name>
    <dbReference type="NCBI Taxonomy" id="2608357"/>
    <lineage>
        <taxon>Bacteria</taxon>
        <taxon>Pseudomonadati</taxon>
        <taxon>Pseudomonadota</taxon>
        <taxon>Gammaproteobacteria</taxon>
        <taxon>Enterobacterales</taxon>
        <taxon>Erwiniaceae</taxon>
        <taxon>Pantoea</taxon>
    </lineage>
</organism>